<keyword evidence="5" id="KW-0560">Oxidoreductase</keyword>
<dbReference type="GO" id="GO:0050660">
    <property type="term" value="F:flavin adenine dinucleotide binding"/>
    <property type="evidence" value="ECO:0007669"/>
    <property type="project" value="InterPro"/>
</dbReference>
<evidence type="ECO:0000313" key="7">
    <source>
        <dbReference type="Proteomes" id="UP000886523"/>
    </source>
</evidence>
<dbReference type="Proteomes" id="UP000886523">
    <property type="component" value="Unassembled WGS sequence"/>
</dbReference>
<comment type="similarity">
    <text evidence="1">Belongs to the FMO family.</text>
</comment>
<dbReference type="PRINTS" id="PR00370">
    <property type="entry name" value="FMOXYGENASE"/>
</dbReference>
<keyword evidence="7" id="KW-1185">Reference proteome</keyword>
<dbReference type="AlphaFoldDB" id="A0A9P6B524"/>
<dbReference type="GO" id="GO:0004499">
    <property type="term" value="F:N,N-dimethylaniline monooxygenase activity"/>
    <property type="evidence" value="ECO:0007669"/>
    <property type="project" value="InterPro"/>
</dbReference>
<evidence type="ECO:0000256" key="5">
    <source>
        <dbReference type="ARBA" id="ARBA00023002"/>
    </source>
</evidence>
<proteinExistence type="inferred from homology"/>
<dbReference type="InterPro" id="IPR000960">
    <property type="entry name" value="Flavin_mOase"/>
</dbReference>
<evidence type="ECO:0000256" key="3">
    <source>
        <dbReference type="ARBA" id="ARBA00022827"/>
    </source>
</evidence>
<evidence type="ECO:0008006" key="8">
    <source>
        <dbReference type="Google" id="ProtNLM"/>
    </source>
</evidence>
<keyword evidence="4" id="KW-0521">NADP</keyword>
<dbReference type="InterPro" id="IPR020946">
    <property type="entry name" value="Flavin_mOase-like"/>
</dbReference>
<protein>
    <recommendedName>
        <fullName evidence="8">FAD/NAD(P)-binding domain-containing protein</fullName>
    </recommendedName>
</protein>
<comment type="caution">
    <text evidence="6">The sequence shown here is derived from an EMBL/GenBank/DDBJ whole genome shotgun (WGS) entry which is preliminary data.</text>
</comment>
<accession>A0A9P6B524</accession>
<keyword evidence="3" id="KW-0274">FAD</keyword>
<name>A0A9P6B524_9AGAM</name>
<dbReference type="GO" id="GO:0050661">
    <property type="term" value="F:NADP binding"/>
    <property type="evidence" value="ECO:0007669"/>
    <property type="project" value="InterPro"/>
</dbReference>
<evidence type="ECO:0000256" key="1">
    <source>
        <dbReference type="ARBA" id="ARBA00009183"/>
    </source>
</evidence>
<dbReference type="Gene3D" id="3.50.50.60">
    <property type="entry name" value="FAD/NAD(P)-binding domain"/>
    <property type="match status" value="3"/>
</dbReference>
<organism evidence="6 7">
    <name type="scientific">Hydnum rufescens UP504</name>
    <dbReference type="NCBI Taxonomy" id="1448309"/>
    <lineage>
        <taxon>Eukaryota</taxon>
        <taxon>Fungi</taxon>
        <taxon>Dikarya</taxon>
        <taxon>Basidiomycota</taxon>
        <taxon>Agaricomycotina</taxon>
        <taxon>Agaricomycetes</taxon>
        <taxon>Cantharellales</taxon>
        <taxon>Hydnaceae</taxon>
        <taxon>Hydnum</taxon>
    </lineage>
</organism>
<dbReference type="Pfam" id="PF00743">
    <property type="entry name" value="FMO-like"/>
    <property type="match status" value="2"/>
</dbReference>
<dbReference type="InterPro" id="IPR036188">
    <property type="entry name" value="FAD/NAD-bd_sf"/>
</dbReference>
<dbReference type="InterPro" id="IPR050346">
    <property type="entry name" value="FMO-like"/>
</dbReference>
<evidence type="ECO:0000256" key="2">
    <source>
        <dbReference type="ARBA" id="ARBA00022630"/>
    </source>
</evidence>
<dbReference type="PANTHER" id="PTHR23023">
    <property type="entry name" value="DIMETHYLANILINE MONOOXYGENASE"/>
    <property type="match status" value="1"/>
</dbReference>
<evidence type="ECO:0000313" key="6">
    <source>
        <dbReference type="EMBL" id="KAF9517873.1"/>
    </source>
</evidence>
<reference evidence="6" key="1">
    <citation type="journal article" date="2020" name="Nat. Commun.">
        <title>Large-scale genome sequencing of mycorrhizal fungi provides insights into the early evolution of symbiotic traits.</title>
        <authorList>
            <person name="Miyauchi S."/>
            <person name="Kiss E."/>
            <person name="Kuo A."/>
            <person name="Drula E."/>
            <person name="Kohler A."/>
            <person name="Sanchez-Garcia M."/>
            <person name="Morin E."/>
            <person name="Andreopoulos B."/>
            <person name="Barry K.W."/>
            <person name="Bonito G."/>
            <person name="Buee M."/>
            <person name="Carver A."/>
            <person name="Chen C."/>
            <person name="Cichocki N."/>
            <person name="Clum A."/>
            <person name="Culley D."/>
            <person name="Crous P.W."/>
            <person name="Fauchery L."/>
            <person name="Girlanda M."/>
            <person name="Hayes R.D."/>
            <person name="Keri Z."/>
            <person name="LaButti K."/>
            <person name="Lipzen A."/>
            <person name="Lombard V."/>
            <person name="Magnuson J."/>
            <person name="Maillard F."/>
            <person name="Murat C."/>
            <person name="Nolan M."/>
            <person name="Ohm R.A."/>
            <person name="Pangilinan J."/>
            <person name="Pereira M.F."/>
            <person name="Perotto S."/>
            <person name="Peter M."/>
            <person name="Pfister S."/>
            <person name="Riley R."/>
            <person name="Sitrit Y."/>
            <person name="Stielow J.B."/>
            <person name="Szollosi G."/>
            <person name="Zifcakova L."/>
            <person name="Stursova M."/>
            <person name="Spatafora J.W."/>
            <person name="Tedersoo L."/>
            <person name="Vaario L.M."/>
            <person name="Yamada A."/>
            <person name="Yan M."/>
            <person name="Wang P."/>
            <person name="Xu J."/>
            <person name="Bruns T."/>
            <person name="Baldrian P."/>
            <person name="Vilgalys R."/>
            <person name="Dunand C."/>
            <person name="Henrissat B."/>
            <person name="Grigoriev I.V."/>
            <person name="Hibbett D."/>
            <person name="Nagy L.G."/>
            <person name="Martin F.M."/>
        </authorList>
    </citation>
    <scope>NUCLEOTIDE SEQUENCE</scope>
    <source>
        <strain evidence="6">UP504</strain>
    </source>
</reference>
<sequence>MNGVPKKRIAVIGGGGAAGLAALRVFVDRPELKGPNAPWEIHAFEARKDIGGMWMNEDPGESVVYSGYDDPVPPTPLYNSLTTMGPHPIMAFHDFLFPPSTSLFPPASHVLDYLRAYADHFDLRRHIRFLTSVESLRWNTEISKWELIAVEGDKDKRPVKGLYDAMIFANGSYRKPRLPSIPGIGEWEGTGRKFTHAVSYREPSPFRGLNVLVVGAGPTGMDISNELTQTARVVYRSAPGASRTDEGAILMRGRVIALHPEDNRVDYEDGTSDTGIEHIIFATGYTFSFPSMEGLVPDANAPLDCPLPDHLFSSTSHIYPLARHIFPLRDYSPRTLAFVGLPTLLVPFPTFEDQSQAIATIFLNGDKLDRAAEEAKISERYNILHKQSKSKLSYIAEQWHRFRHGDPELEDQFEYRRELLALAGKKGWEVQSWEAQVWGDTPVMRKEWAKLVKSGVSEDWVRGVGEKGVGEWVELMHKVVQHAKQQH</sequence>
<dbReference type="EMBL" id="MU128929">
    <property type="protein sequence ID" value="KAF9517873.1"/>
    <property type="molecule type" value="Genomic_DNA"/>
</dbReference>
<evidence type="ECO:0000256" key="4">
    <source>
        <dbReference type="ARBA" id="ARBA00022857"/>
    </source>
</evidence>
<gene>
    <name evidence="6" type="ORF">BS47DRAFT_1339116</name>
</gene>
<dbReference type="OrthoDB" id="66881at2759"/>
<keyword evidence="2" id="KW-0285">Flavoprotein</keyword>
<dbReference type="SUPFAM" id="SSF51905">
    <property type="entry name" value="FAD/NAD(P)-binding domain"/>
    <property type="match status" value="2"/>
</dbReference>